<dbReference type="PROSITE" id="PS50893">
    <property type="entry name" value="ABC_TRANSPORTER_2"/>
    <property type="match status" value="1"/>
</dbReference>
<evidence type="ECO:0000259" key="10">
    <source>
        <dbReference type="PROSITE" id="PS50893"/>
    </source>
</evidence>
<feature type="domain" description="ABC transporter" evidence="10">
    <location>
        <begin position="328"/>
        <end position="569"/>
    </location>
</feature>
<keyword evidence="4 9" id="KW-0812">Transmembrane</keyword>
<evidence type="ECO:0000313" key="13">
    <source>
        <dbReference type="Proteomes" id="UP000439752"/>
    </source>
</evidence>
<evidence type="ECO:0000256" key="7">
    <source>
        <dbReference type="ARBA" id="ARBA00022989"/>
    </source>
</evidence>
<dbReference type="AlphaFoldDB" id="A0A653IF13"/>
<feature type="transmembrane region" description="Helical" evidence="9">
    <location>
        <begin position="56"/>
        <end position="77"/>
    </location>
</feature>
<evidence type="ECO:0000256" key="5">
    <source>
        <dbReference type="ARBA" id="ARBA00022741"/>
    </source>
</evidence>
<protein>
    <submittedName>
        <fullName evidence="12">Efflux ABC transporter (ATP-binding protein)</fullName>
    </submittedName>
</protein>
<feature type="transmembrane region" description="Helical" evidence="9">
    <location>
        <begin position="156"/>
        <end position="175"/>
    </location>
</feature>
<dbReference type="SUPFAM" id="SSF52540">
    <property type="entry name" value="P-loop containing nucleoside triphosphate hydrolases"/>
    <property type="match status" value="1"/>
</dbReference>
<reference evidence="12 13" key="1">
    <citation type="submission" date="2019-10" db="EMBL/GenBank/DDBJ databases">
        <authorList>
            <person name="Karimi E."/>
        </authorList>
    </citation>
    <scope>NUCLEOTIDE SEQUENCE [LARGE SCALE GENOMIC DNA]</scope>
    <source>
        <strain evidence="12">Exiguobacterium sp. 9Y</strain>
    </source>
</reference>
<dbReference type="GO" id="GO:0005524">
    <property type="term" value="F:ATP binding"/>
    <property type="evidence" value="ECO:0007669"/>
    <property type="project" value="UniProtKB-KW"/>
</dbReference>
<dbReference type="Pfam" id="PF00005">
    <property type="entry name" value="ABC_tran"/>
    <property type="match status" value="1"/>
</dbReference>
<dbReference type="FunFam" id="3.40.50.300:FF:000221">
    <property type="entry name" value="Multidrug ABC transporter ATP-binding protein"/>
    <property type="match status" value="1"/>
</dbReference>
<dbReference type="CDD" id="cd18541">
    <property type="entry name" value="ABC_6TM_TmrB_like"/>
    <property type="match status" value="1"/>
</dbReference>
<evidence type="ECO:0000259" key="11">
    <source>
        <dbReference type="PROSITE" id="PS50929"/>
    </source>
</evidence>
<evidence type="ECO:0000256" key="9">
    <source>
        <dbReference type="SAM" id="Phobius"/>
    </source>
</evidence>
<dbReference type="PANTHER" id="PTHR43394:SF1">
    <property type="entry name" value="ATP-BINDING CASSETTE SUB-FAMILY B MEMBER 10, MITOCHONDRIAL"/>
    <property type="match status" value="1"/>
</dbReference>
<comment type="subcellular location">
    <subcellularLocation>
        <location evidence="1">Cell membrane</location>
        <topology evidence="1">Multi-pass membrane protein</topology>
    </subcellularLocation>
</comment>
<dbReference type="GO" id="GO:0016887">
    <property type="term" value="F:ATP hydrolysis activity"/>
    <property type="evidence" value="ECO:0007669"/>
    <property type="project" value="InterPro"/>
</dbReference>
<dbReference type="InterPro" id="IPR027417">
    <property type="entry name" value="P-loop_NTPase"/>
</dbReference>
<dbReference type="Gene3D" id="3.40.50.300">
    <property type="entry name" value="P-loop containing nucleotide triphosphate hydrolases"/>
    <property type="match status" value="1"/>
</dbReference>
<dbReference type="GO" id="GO:0015421">
    <property type="term" value="F:ABC-type oligopeptide transporter activity"/>
    <property type="evidence" value="ECO:0007669"/>
    <property type="project" value="TreeGrafter"/>
</dbReference>
<feature type="transmembrane region" description="Helical" evidence="9">
    <location>
        <begin position="15"/>
        <end position="36"/>
    </location>
</feature>
<dbReference type="InterPro" id="IPR039421">
    <property type="entry name" value="Type_1_exporter"/>
</dbReference>
<accession>A0A653IF13</accession>
<evidence type="ECO:0000256" key="3">
    <source>
        <dbReference type="ARBA" id="ARBA00022475"/>
    </source>
</evidence>
<feature type="transmembrane region" description="Helical" evidence="9">
    <location>
        <begin position="242"/>
        <end position="265"/>
    </location>
</feature>
<evidence type="ECO:0000256" key="8">
    <source>
        <dbReference type="ARBA" id="ARBA00023136"/>
    </source>
</evidence>
<dbReference type="SMART" id="SM00382">
    <property type="entry name" value="AAA"/>
    <property type="match status" value="1"/>
</dbReference>
<feature type="transmembrane region" description="Helical" evidence="9">
    <location>
        <begin position="126"/>
        <end position="150"/>
    </location>
</feature>
<evidence type="ECO:0000256" key="2">
    <source>
        <dbReference type="ARBA" id="ARBA00022448"/>
    </source>
</evidence>
<name>A0A653IF13_9BACL</name>
<keyword evidence="7 9" id="KW-1133">Transmembrane helix</keyword>
<dbReference type="FunFam" id="1.20.1560.10:FF:000011">
    <property type="entry name" value="Multidrug ABC transporter ATP-binding protein"/>
    <property type="match status" value="1"/>
</dbReference>
<feature type="transmembrane region" description="Helical" evidence="9">
    <location>
        <begin position="277"/>
        <end position="301"/>
    </location>
</feature>
<dbReference type="RefSeq" id="WP_029333305.1">
    <property type="nucleotide sequence ID" value="NZ_LR732312.1"/>
</dbReference>
<dbReference type="Gene3D" id="1.20.1560.10">
    <property type="entry name" value="ABC transporter type 1, transmembrane domain"/>
    <property type="match status" value="1"/>
</dbReference>
<feature type="domain" description="ABC transmembrane type-1" evidence="11">
    <location>
        <begin position="20"/>
        <end position="303"/>
    </location>
</feature>
<evidence type="ECO:0000256" key="1">
    <source>
        <dbReference type="ARBA" id="ARBA00004651"/>
    </source>
</evidence>
<evidence type="ECO:0000256" key="4">
    <source>
        <dbReference type="ARBA" id="ARBA00022692"/>
    </source>
</evidence>
<organism evidence="12 13">
    <name type="scientific">Exiguobacterium oxidotolerans</name>
    <dbReference type="NCBI Taxonomy" id="223958"/>
    <lineage>
        <taxon>Bacteria</taxon>
        <taxon>Bacillati</taxon>
        <taxon>Bacillota</taxon>
        <taxon>Bacilli</taxon>
        <taxon>Bacillales</taxon>
        <taxon>Bacillales Family XII. Incertae Sedis</taxon>
        <taxon>Exiguobacterium</taxon>
    </lineage>
</organism>
<sequence length="585" mass="64921">MGVFKKLSWFFRLEWKAYSIGIICLIFVAGLEVIPPKVIGTTVNGLSDGTLTKERLFTLAGVLVLIGVSTYVIRYFWRFYIFGASIRLGRLLRSQLYGHFSDLDQSFYKKYRSGDLMAHATNDVQAVSMTAGAGILTLVDSVTMGSFVVVMMVTTISWKLTLVSLLPMPLMVYLTSRYGKMLHSRFHDAQEAFSDLNDKVAESISGVRVLKATGEVESDVTTFTSLSDDVVQKNRRVAKIDALFDPTIFGLVGLSYIIAVGYGAYLLQQGEIRIGDIVAFTTYLGLLTWPMLAFGWLFNIVERGRASYDRIERMLAVEPEIKDAKEAVTTVDSPRLDIAIDRFIYDTQPVLEQIDVTLEPGKSLGIVGRTGAGKSTFVRLLTREYDVKQGAIRMGGQDIKQLLRETVRKQIAVVPQDHFLFSASIADNIAFAKPDASMEQIMEAARVAAVHDDILGFKEGYATMVGERGVTLSGGQKQRISIARALLADCPILVLDDALSAVDAKTEEAIIDHFRTADNEQSQIIVAHRLSAVSHTDEIIVLDAGRIIERGTHEQLLRRKGWYKETYDHQQLESLVEQGGGPFES</sequence>
<keyword evidence="5" id="KW-0547">Nucleotide-binding</keyword>
<dbReference type="PROSITE" id="PS50929">
    <property type="entry name" value="ABC_TM1F"/>
    <property type="match status" value="1"/>
</dbReference>
<evidence type="ECO:0000256" key="6">
    <source>
        <dbReference type="ARBA" id="ARBA00022840"/>
    </source>
</evidence>
<dbReference type="InterPro" id="IPR003439">
    <property type="entry name" value="ABC_transporter-like_ATP-bd"/>
</dbReference>
<dbReference type="GO" id="GO:0005886">
    <property type="term" value="C:plasma membrane"/>
    <property type="evidence" value="ECO:0007669"/>
    <property type="project" value="UniProtKB-SubCell"/>
</dbReference>
<keyword evidence="2" id="KW-0813">Transport</keyword>
<proteinExistence type="predicted"/>
<evidence type="ECO:0000313" key="12">
    <source>
        <dbReference type="EMBL" id="VWX37797.1"/>
    </source>
</evidence>
<dbReference type="PANTHER" id="PTHR43394">
    <property type="entry name" value="ATP-DEPENDENT PERMEASE MDL1, MITOCHONDRIAL"/>
    <property type="match status" value="1"/>
</dbReference>
<gene>
    <name evidence="12" type="primary">bmrC</name>
    <name evidence="12" type="ORF">EXIGUO9Y_360077</name>
</gene>
<dbReference type="InterPro" id="IPR017871">
    <property type="entry name" value="ABC_transporter-like_CS"/>
</dbReference>
<dbReference type="Proteomes" id="UP000439752">
    <property type="component" value="Unassembled WGS sequence"/>
</dbReference>
<keyword evidence="6 12" id="KW-0067">ATP-binding</keyword>
<keyword evidence="3" id="KW-1003">Cell membrane</keyword>
<dbReference type="EMBL" id="CABWKQ010000030">
    <property type="protein sequence ID" value="VWX37797.1"/>
    <property type="molecule type" value="Genomic_DNA"/>
</dbReference>
<dbReference type="InterPro" id="IPR036640">
    <property type="entry name" value="ABC1_TM_sf"/>
</dbReference>
<dbReference type="InterPro" id="IPR011527">
    <property type="entry name" value="ABC1_TM_dom"/>
</dbReference>
<keyword evidence="8 9" id="KW-0472">Membrane</keyword>
<dbReference type="InterPro" id="IPR003593">
    <property type="entry name" value="AAA+_ATPase"/>
</dbReference>
<keyword evidence="13" id="KW-1185">Reference proteome</keyword>
<dbReference type="PROSITE" id="PS00211">
    <property type="entry name" value="ABC_TRANSPORTER_1"/>
    <property type="match status" value="1"/>
</dbReference>
<dbReference type="Pfam" id="PF00664">
    <property type="entry name" value="ABC_membrane"/>
    <property type="match status" value="1"/>
</dbReference>
<dbReference type="SUPFAM" id="SSF90123">
    <property type="entry name" value="ABC transporter transmembrane region"/>
    <property type="match status" value="1"/>
</dbReference>